<dbReference type="PANTHER" id="PTHR42847:SF4">
    <property type="entry name" value="ALKANESULFONATE MONOOXYGENASE-RELATED"/>
    <property type="match status" value="1"/>
</dbReference>
<dbReference type="Proteomes" id="UP000316628">
    <property type="component" value="Unassembled WGS sequence"/>
</dbReference>
<keyword evidence="2" id="KW-0288">FMN</keyword>
<keyword evidence="3" id="KW-0560">Oxidoreductase</keyword>
<evidence type="ECO:0000313" key="6">
    <source>
        <dbReference type="EMBL" id="TQM85460.1"/>
    </source>
</evidence>
<reference evidence="6 7" key="1">
    <citation type="submission" date="2019-06" db="EMBL/GenBank/DDBJ databases">
        <title>Sequencing the genomes of 1000 actinobacteria strains.</title>
        <authorList>
            <person name="Klenk H.-P."/>
        </authorList>
    </citation>
    <scope>NUCLEOTIDE SEQUENCE [LARGE SCALE GENOMIC DNA]</scope>
    <source>
        <strain evidence="6 7">DSM 45456</strain>
    </source>
</reference>
<dbReference type="GO" id="GO:0008726">
    <property type="term" value="F:alkanesulfonate monooxygenase activity"/>
    <property type="evidence" value="ECO:0007669"/>
    <property type="project" value="TreeGrafter"/>
</dbReference>
<gene>
    <name evidence="6" type="ORF">FHX81_7941</name>
</gene>
<dbReference type="Pfam" id="PF00296">
    <property type="entry name" value="Bac_luciferase"/>
    <property type="match status" value="1"/>
</dbReference>
<dbReference type="AlphaFoldDB" id="A0A543JRJ6"/>
<proteinExistence type="predicted"/>
<organism evidence="6 7">
    <name type="scientific">Saccharothrix saharensis</name>
    <dbReference type="NCBI Taxonomy" id="571190"/>
    <lineage>
        <taxon>Bacteria</taxon>
        <taxon>Bacillati</taxon>
        <taxon>Actinomycetota</taxon>
        <taxon>Actinomycetes</taxon>
        <taxon>Pseudonocardiales</taxon>
        <taxon>Pseudonocardiaceae</taxon>
        <taxon>Saccharothrix</taxon>
    </lineage>
</organism>
<dbReference type="InterPro" id="IPR019923">
    <property type="entry name" value="Lucif-like_OxRdtase_MSMEG_2516"/>
</dbReference>
<dbReference type="EMBL" id="VFPP01000001">
    <property type="protein sequence ID" value="TQM85460.1"/>
    <property type="molecule type" value="Genomic_DNA"/>
</dbReference>
<dbReference type="SUPFAM" id="SSF51679">
    <property type="entry name" value="Bacterial luciferase-like"/>
    <property type="match status" value="1"/>
</dbReference>
<dbReference type="InterPro" id="IPR050172">
    <property type="entry name" value="SsuD_RutA_monooxygenase"/>
</dbReference>
<dbReference type="RefSeq" id="WP_170232357.1">
    <property type="nucleotide sequence ID" value="NZ_VFPP01000001.1"/>
</dbReference>
<dbReference type="GO" id="GO:0046306">
    <property type="term" value="P:alkanesulfonate catabolic process"/>
    <property type="evidence" value="ECO:0007669"/>
    <property type="project" value="TreeGrafter"/>
</dbReference>
<evidence type="ECO:0000313" key="7">
    <source>
        <dbReference type="Proteomes" id="UP000316628"/>
    </source>
</evidence>
<dbReference type="InterPro" id="IPR036661">
    <property type="entry name" value="Luciferase-like_sf"/>
</dbReference>
<dbReference type="InterPro" id="IPR011251">
    <property type="entry name" value="Luciferase-like_dom"/>
</dbReference>
<evidence type="ECO:0000259" key="5">
    <source>
        <dbReference type="Pfam" id="PF00296"/>
    </source>
</evidence>
<accession>A0A543JRJ6</accession>
<keyword evidence="7" id="KW-1185">Reference proteome</keyword>
<name>A0A543JRJ6_9PSEU</name>
<keyword evidence="4" id="KW-0503">Monooxygenase</keyword>
<evidence type="ECO:0000256" key="1">
    <source>
        <dbReference type="ARBA" id="ARBA00022630"/>
    </source>
</evidence>
<comment type="caution">
    <text evidence="6">The sequence shown here is derived from an EMBL/GenBank/DDBJ whole genome shotgun (WGS) entry which is preliminary data.</text>
</comment>
<dbReference type="PANTHER" id="PTHR42847">
    <property type="entry name" value="ALKANESULFONATE MONOOXYGENASE"/>
    <property type="match status" value="1"/>
</dbReference>
<feature type="domain" description="Luciferase-like" evidence="5">
    <location>
        <begin position="25"/>
        <end position="240"/>
    </location>
</feature>
<evidence type="ECO:0000256" key="3">
    <source>
        <dbReference type="ARBA" id="ARBA00023002"/>
    </source>
</evidence>
<dbReference type="Gene3D" id="3.20.20.30">
    <property type="entry name" value="Luciferase-like domain"/>
    <property type="match status" value="1"/>
</dbReference>
<keyword evidence="1" id="KW-0285">Flavoprotein</keyword>
<sequence length="302" mass="31881">MRIFADYDTAGDDVHHLSFGITLATPATHDALVEVCQVAEGFGFDSVLAVDHLGPNRTSPFSVLNLAAQVSPTLGIGTYALNGGFWNSSLLAREVQTIQRMSGGRLVLGVGAGIIKQEFDLAGIPWTPMDARVAHVVSLLDDLKKMLAQEADVPHPPVLIGGTGDRMLRLAAERADVVSVGGIRHVPGKATGNFRIIGSDETAERVAFVRDAAAGRDVTLNAFVQVVAVTDDREAAAAGIAADWEVPQEVVLDSPYVLIGTAEEIAAQVVAAHHRFGFTSFSVQRPFLDALGPSIALVRGDA</sequence>
<evidence type="ECO:0000256" key="4">
    <source>
        <dbReference type="ARBA" id="ARBA00023033"/>
    </source>
</evidence>
<protein>
    <submittedName>
        <fullName evidence="6">Putative F420-dependent oxidoreductase</fullName>
    </submittedName>
</protein>
<dbReference type="NCBIfam" id="TIGR03621">
    <property type="entry name" value="F420_MSMEG_2516"/>
    <property type="match status" value="1"/>
</dbReference>
<evidence type="ECO:0000256" key="2">
    <source>
        <dbReference type="ARBA" id="ARBA00022643"/>
    </source>
</evidence>